<dbReference type="RefSeq" id="WP_103262913.1">
    <property type="nucleotide sequence ID" value="NZ_PPEL01000035.1"/>
</dbReference>
<dbReference type="InterPro" id="IPR000792">
    <property type="entry name" value="Tscrpt_reg_LuxR_C"/>
</dbReference>
<gene>
    <name evidence="6" type="ORF">C2L80_07095</name>
</gene>
<reference evidence="6 7" key="1">
    <citation type="journal article" date="2018" name="Int. J. Syst. Evol. Microbiol.">
        <title>Rubneribacter badeniensis gen. nov., sp. nov. and Enteroscipio rubneri gen. nov., sp. nov., new members of the Eggerthellaceae isolated from human faeces.</title>
        <authorList>
            <person name="Danylec N."/>
            <person name="Gobl A."/>
            <person name="Stoll D.A."/>
            <person name="Hetzer B."/>
            <person name="Kulling S.E."/>
            <person name="Huch M."/>
        </authorList>
    </citation>
    <scope>NUCLEOTIDE SEQUENCE [LARGE SCALE GENOMIC DNA]</scope>
    <source>
        <strain evidence="6 7">ResAG-85</strain>
    </source>
</reference>
<keyword evidence="1" id="KW-0805">Transcription regulation</keyword>
<feature type="transmembrane region" description="Helical" evidence="4">
    <location>
        <begin position="36"/>
        <end position="54"/>
    </location>
</feature>
<dbReference type="Proteomes" id="UP000236488">
    <property type="component" value="Unassembled WGS sequence"/>
</dbReference>
<dbReference type="InterPro" id="IPR016032">
    <property type="entry name" value="Sig_transdc_resp-reg_C-effctor"/>
</dbReference>
<evidence type="ECO:0000256" key="4">
    <source>
        <dbReference type="SAM" id="Phobius"/>
    </source>
</evidence>
<dbReference type="PRINTS" id="PR00038">
    <property type="entry name" value="HTHLUXR"/>
</dbReference>
<sequence>MEIGFYFYTILVMLVCIAAGTISLSAYFVSRKRSHLAVVAFFLFYFLDLALIFQNEYLGQNTDFPLDAFYGIDYPALKTLFSLGTIESLWLIVCDYLDERRRPLLVGPAAAFVLASAGIVIFLPEGPWRQYLFYSMRQVFLLWCLGYALFRYRTAPTPVEKARLRRQRPLFAVTLALTLCIVAEDTFMMLVWTPDPSQTTMLPLYISERNFSENFLMLAFAFFSLREAAGTLRMRFKEPPTSENPMVRQHIDDLLPAYSARHGLTAREREILALVLEGKDNQNIASDLMLALGTVKAHVHNILRKTGQASRQELIQDFWKE</sequence>
<evidence type="ECO:0000259" key="5">
    <source>
        <dbReference type="PROSITE" id="PS50043"/>
    </source>
</evidence>
<keyword evidence="4" id="KW-0472">Membrane</keyword>
<dbReference type="Gene3D" id="1.10.10.10">
    <property type="entry name" value="Winged helix-like DNA-binding domain superfamily/Winged helix DNA-binding domain"/>
    <property type="match status" value="1"/>
</dbReference>
<feature type="domain" description="HTH luxR-type" evidence="5">
    <location>
        <begin position="257"/>
        <end position="321"/>
    </location>
</feature>
<evidence type="ECO:0000313" key="6">
    <source>
        <dbReference type="EMBL" id="PNV65338.1"/>
    </source>
</evidence>
<feature type="transmembrane region" description="Helical" evidence="4">
    <location>
        <begin position="6"/>
        <end position="29"/>
    </location>
</feature>
<dbReference type="SMART" id="SM00421">
    <property type="entry name" value="HTH_LUXR"/>
    <property type="match status" value="1"/>
</dbReference>
<dbReference type="Pfam" id="PF00196">
    <property type="entry name" value="GerE"/>
    <property type="match status" value="1"/>
</dbReference>
<dbReference type="CDD" id="cd06170">
    <property type="entry name" value="LuxR_C_like"/>
    <property type="match status" value="1"/>
</dbReference>
<keyword evidence="4" id="KW-1133">Transmembrane helix</keyword>
<feature type="transmembrane region" description="Helical" evidence="4">
    <location>
        <begin position="74"/>
        <end position="93"/>
    </location>
</feature>
<dbReference type="PROSITE" id="PS50043">
    <property type="entry name" value="HTH_LUXR_2"/>
    <property type="match status" value="1"/>
</dbReference>
<feature type="transmembrane region" description="Helical" evidence="4">
    <location>
        <begin position="131"/>
        <end position="150"/>
    </location>
</feature>
<name>A0A2K2U555_9ACTN</name>
<evidence type="ECO:0000313" key="7">
    <source>
        <dbReference type="Proteomes" id="UP000236488"/>
    </source>
</evidence>
<dbReference type="GO" id="GO:0006355">
    <property type="term" value="P:regulation of DNA-templated transcription"/>
    <property type="evidence" value="ECO:0007669"/>
    <property type="project" value="InterPro"/>
</dbReference>
<evidence type="ECO:0000256" key="2">
    <source>
        <dbReference type="ARBA" id="ARBA00023125"/>
    </source>
</evidence>
<dbReference type="PROSITE" id="PS00622">
    <property type="entry name" value="HTH_LUXR_1"/>
    <property type="match status" value="1"/>
</dbReference>
<dbReference type="GO" id="GO:0003677">
    <property type="term" value="F:DNA binding"/>
    <property type="evidence" value="ECO:0007669"/>
    <property type="project" value="UniProtKB-KW"/>
</dbReference>
<keyword evidence="7" id="KW-1185">Reference proteome</keyword>
<dbReference type="PANTHER" id="PTHR44688:SF16">
    <property type="entry name" value="DNA-BINDING TRANSCRIPTIONAL ACTIVATOR DEVR_DOSR"/>
    <property type="match status" value="1"/>
</dbReference>
<dbReference type="EMBL" id="PPEL01000035">
    <property type="protein sequence ID" value="PNV65338.1"/>
    <property type="molecule type" value="Genomic_DNA"/>
</dbReference>
<dbReference type="InterPro" id="IPR036388">
    <property type="entry name" value="WH-like_DNA-bd_sf"/>
</dbReference>
<evidence type="ECO:0000256" key="3">
    <source>
        <dbReference type="ARBA" id="ARBA00023163"/>
    </source>
</evidence>
<comment type="caution">
    <text evidence="6">The sequence shown here is derived from an EMBL/GenBank/DDBJ whole genome shotgun (WGS) entry which is preliminary data.</text>
</comment>
<feature type="transmembrane region" description="Helical" evidence="4">
    <location>
        <begin position="105"/>
        <end position="125"/>
    </location>
</feature>
<keyword evidence="4" id="KW-0812">Transmembrane</keyword>
<keyword evidence="2" id="KW-0238">DNA-binding</keyword>
<keyword evidence="3" id="KW-0804">Transcription</keyword>
<proteinExistence type="predicted"/>
<feature type="transmembrane region" description="Helical" evidence="4">
    <location>
        <begin position="170"/>
        <end position="191"/>
    </location>
</feature>
<accession>A0A2K2U555</accession>
<evidence type="ECO:0000256" key="1">
    <source>
        <dbReference type="ARBA" id="ARBA00023015"/>
    </source>
</evidence>
<dbReference type="SUPFAM" id="SSF46894">
    <property type="entry name" value="C-terminal effector domain of the bipartite response regulators"/>
    <property type="match status" value="1"/>
</dbReference>
<dbReference type="AlphaFoldDB" id="A0A2K2U555"/>
<dbReference type="PANTHER" id="PTHR44688">
    <property type="entry name" value="DNA-BINDING TRANSCRIPTIONAL ACTIVATOR DEVR_DOSR"/>
    <property type="match status" value="1"/>
</dbReference>
<organism evidence="6 7">
    <name type="scientific">Rubneribacter badeniensis</name>
    <dbReference type="NCBI Taxonomy" id="2070688"/>
    <lineage>
        <taxon>Bacteria</taxon>
        <taxon>Bacillati</taxon>
        <taxon>Actinomycetota</taxon>
        <taxon>Coriobacteriia</taxon>
        <taxon>Eggerthellales</taxon>
        <taxon>Eggerthellaceae</taxon>
        <taxon>Rubneribacter</taxon>
    </lineage>
</organism>
<protein>
    <submittedName>
        <fullName evidence="6">Helix-turn-helix transcriptional regulator</fullName>
    </submittedName>
</protein>